<dbReference type="InterPro" id="IPR018201">
    <property type="entry name" value="Ketoacyl_synth_AS"/>
</dbReference>
<evidence type="ECO:0000256" key="9">
    <source>
        <dbReference type="ARBA" id="ARBA00023160"/>
    </source>
</evidence>
<dbReference type="InterPro" id="IPR014030">
    <property type="entry name" value="Ketoacyl_synth_N"/>
</dbReference>
<keyword evidence="10 11" id="KW-0012">Acyltransferase</keyword>
<evidence type="ECO:0000256" key="4">
    <source>
        <dbReference type="ARBA" id="ARBA00014657"/>
    </source>
</evidence>
<evidence type="ECO:0000256" key="5">
    <source>
        <dbReference type="ARBA" id="ARBA00022516"/>
    </source>
</evidence>
<keyword evidence="9 11" id="KW-0275">Fatty acid biosynthesis</keyword>
<keyword evidence="7" id="KW-0276">Fatty acid metabolism</keyword>
<evidence type="ECO:0000256" key="1">
    <source>
        <dbReference type="ARBA" id="ARBA00005194"/>
    </source>
</evidence>
<name>A0ABP8G8A3_9BACT</name>
<gene>
    <name evidence="14" type="primary">fabF_2</name>
    <name evidence="14" type="ORF">GCM10023143_32920</name>
</gene>
<dbReference type="Gene3D" id="3.40.47.10">
    <property type="match status" value="1"/>
</dbReference>
<evidence type="ECO:0000313" key="14">
    <source>
        <dbReference type="EMBL" id="GAA4319462.1"/>
    </source>
</evidence>
<keyword evidence="15" id="KW-1185">Reference proteome</keyword>
<evidence type="ECO:0000256" key="10">
    <source>
        <dbReference type="ARBA" id="ARBA00023315"/>
    </source>
</evidence>
<dbReference type="PROSITE" id="PS52004">
    <property type="entry name" value="KS3_2"/>
    <property type="match status" value="1"/>
</dbReference>
<keyword evidence="6 11" id="KW-0808">Transferase</keyword>
<evidence type="ECO:0000256" key="7">
    <source>
        <dbReference type="ARBA" id="ARBA00022832"/>
    </source>
</evidence>
<dbReference type="SUPFAM" id="SSF53901">
    <property type="entry name" value="Thiolase-like"/>
    <property type="match status" value="2"/>
</dbReference>
<keyword evidence="5 11" id="KW-0444">Lipid biosynthesis</keyword>
<evidence type="ECO:0000313" key="15">
    <source>
        <dbReference type="Proteomes" id="UP001501207"/>
    </source>
</evidence>
<dbReference type="Proteomes" id="UP001501207">
    <property type="component" value="Unassembled WGS sequence"/>
</dbReference>
<evidence type="ECO:0000256" key="11">
    <source>
        <dbReference type="PIRNR" id="PIRNR000447"/>
    </source>
</evidence>
<comment type="function">
    <text evidence="11">Involved in the type II fatty acid elongation cycle. Catalyzes the elongation of a wide range of acyl-ACP by the addition of two carbons from malonyl-ACP to an acyl acceptor. Can efficiently catalyze the conversion of palmitoleoyl-ACP (cis-hexadec-9-enoyl-ACP) to cis-vaccenoyl-ACP (cis-octadec-11-enoyl-ACP), an essential step in the thermal regulation of fatty acid composition.</text>
</comment>
<evidence type="ECO:0000256" key="2">
    <source>
        <dbReference type="ARBA" id="ARBA00008467"/>
    </source>
</evidence>
<dbReference type="EC" id="2.3.1.179" evidence="3 11"/>
<dbReference type="EMBL" id="BAABFN010000022">
    <property type="protein sequence ID" value="GAA4319462.1"/>
    <property type="molecule type" value="Genomic_DNA"/>
</dbReference>
<feature type="domain" description="Ketosynthase family 3 (KS3)" evidence="13">
    <location>
        <begin position="1"/>
        <end position="410"/>
    </location>
</feature>
<comment type="caution">
    <text evidence="14">The sequence shown here is derived from an EMBL/GenBank/DDBJ whole genome shotgun (WGS) entry which is preliminary data.</text>
</comment>
<evidence type="ECO:0000259" key="13">
    <source>
        <dbReference type="PROSITE" id="PS52004"/>
    </source>
</evidence>
<dbReference type="SMART" id="SM00825">
    <property type="entry name" value="PKS_KS"/>
    <property type="match status" value="1"/>
</dbReference>
<evidence type="ECO:0000256" key="12">
    <source>
        <dbReference type="RuleBase" id="RU003694"/>
    </source>
</evidence>
<dbReference type="PIRSF" id="PIRSF000447">
    <property type="entry name" value="KAS_II"/>
    <property type="match status" value="1"/>
</dbReference>
<protein>
    <recommendedName>
        <fullName evidence="4 11">3-oxoacyl-[acyl-carrier-protein] synthase 2</fullName>
        <ecNumber evidence="3 11">2.3.1.179</ecNumber>
    </recommendedName>
</protein>
<keyword evidence="8" id="KW-0443">Lipid metabolism</keyword>
<sequence length="416" mass="44029">MKRVVVTGTGALTPIGNSAADFWKSLVKGVSGAASITKFDASRFKTRFACELKDFDPLQVIPKSEARKYDLFTQYALISVAEAVEHAGIDFDTLNRNRIGVIWGSGNGGIQTFQEQVSEFARGDGTPRFNPFFIPKMIADIASGVISIRYNLRGINFTTVSACASSNSAIIDAFNYIRWGKADMIITGGSEAPINETSIGGFNAARALSTNNEDPAGASRPFDVGRDGFVMGEGAGALILEEYEHARKRNATILAEVAGGGMAADAYHLTGTHPEGEGAYLGMMAALEDAGLQPTDIDYINAHATSTLVGDNTELTAIERLFGERPAVHISGTKSMTGHLLGAAGAIEAIACIGALQEDTIPPTINTREVTPEFAGFNLTLGSAVQTPVRCAMSNTFGFGGHIATTIFKKADRNGK</sequence>
<evidence type="ECO:0000256" key="6">
    <source>
        <dbReference type="ARBA" id="ARBA00022679"/>
    </source>
</evidence>
<evidence type="ECO:0000256" key="3">
    <source>
        <dbReference type="ARBA" id="ARBA00012356"/>
    </source>
</evidence>
<dbReference type="Pfam" id="PF00109">
    <property type="entry name" value="ketoacyl-synt"/>
    <property type="match status" value="1"/>
</dbReference>
<comment type="catalytic activity">
    <reaction evidence="11">
        <text>a fatty acyl-[ACP] + malonyl-[ACP] + H(+) = a 3-oxoacyl-[ACP] + holo-[ACP] + CO2</text>
        <dbReference type="Rhea" id="RHEA:22836"/>
        <dbReference type="Rhea" id="RHEA-COMP:9623"/>
        <dbReference type="Rhea" id="RHEA-COMP:9685"/>
        <dbReference type="Rhea" id="RHEA-COMP:9916"/>
        <dbReference type="Rhea" id="RHEA-COMP:14125"/>
        <dbReference type="ChEBI" id="CHEBI:15378"/>
        <dbReference type="ChEBI" id="CHEBI:16526"/>
        <dbReference type="ChEBI" id="CHEBI:64479"/>
        <dbReference type="ChEBI" id="CHEBI:78449"/>
        <dbReference type="ChEBI" id="CHEBI:78776"/>
        <dbReference type="ChEBI" id="CHEBI:138651"/>
    </reaction>
</comment>
<dbReference type="CDD" id="cd00834">
    <property type="entry name" value="KAS_I_II"/>
    <property type="match status" value="1"/>
</dbReference>
<dbReference type="InterPro" id="IPR016039">
    <property type="entry name" value="Thiolase-like"/>
</dbReference>
<accession>A0ABP8G8A3</accession>
<dbReference type="PANTHER" id="PTHR11712:SF336">
    <property type="entry name" value="3-OXOACYL-[ACYL-CARRIER-PROTEIN] SYNTHASE, MITOCHONDRIAL"/>
    <property type="match status" value="1"/>
</dbReference>
<dbReference type="NCBIfam" id="NF005589">
    <property type="entry name" value="PRK07314.1"/>
    <property type="match status" value="1"/>
</dbReference>
<dbReference type="NCBIfam" id="TIGR03150">
    <property type="entry name" value="fabF"/>
    <property type="match status" value="1"/>
</dbReference>
<evidence type="ECO:0000256" key="8">
    <source>
        <dbReference type="ARBA" id="ARBA00023098"/>
    </source>
</evidence>
<comment type="catalytic activity">
    <reaction evidence="11">
        <text>(9Z)-hexadecenoyl-[ACP] + malonyl-[ACP] + H(+) = 3-oxo-(11Z)-octadecenoyl-[ACP] + holo-[ACP] + CO2</text>
        <dbReference type="Rhea" id="RHEA:55040"/>
        <dbReference type="Rhea" id="RHEA-COMP:9623"/>
        <dbReference type="Rhea" id="RHEA-COMP:9685"/>
        <dbReference type="Rhea" id="RHEA-COMP:10800"/>
        <dbReference type="Rhea" id="RHEA-COMP:14074"/>
        <dbReference type="ChEBI" id="CHEBI:15378"/>
        <dbReference type="ChEBI" id="CHEBI:16526"/>
        <dbReference type="ChEBI" id="CHEBI:64479"/>
        <dbReference type="ChEBI" id="CHEBI:78449"/>
        <dbReference type="ChEBI" id="CHEBI:83989"/>
        <dbReference type="ChEBI" id="CHEBI:138538"/>
        <dbReference type="EC" id="2.3.1.179"/>
    </reaction>
</comment>
<comment type="pathway">
    <text evidence="1 11">Lipid metabolism; fatty acid biosynthesis.</text>
</comment>
<dbReference type="Pfam" id="PF02801">
    <property type="entry name" value="Ketoacyl-synt_C"/>
    <property type="match status" value="1"/>
</dbReference>
<dbReference type="PROSITE" id="PS00606">
    <property type="entry name" value="KS3_1"/>
    <property type="match status" value="1"/>
</dbReference>
<dbReference type="InterPro" id="IPR014031">
    <property type="entry name" value="Ketoacyl_synth_C"/>
</dbReference>
<dbReference type="InterPro" id="IPR000794">
    <property type="entry name" value="Beta-ketoacyl_synthase"/>
</dbReference>
<dbReference type="InterPro" id="IPR020841">
    <property type="entry name" value="PKS_Beta-ketoAc_synthase_dom"/>
</dbReference>
<reference evidence="15" key="1">
    <citation type="journal article" date="2019" name="Int. J. Syst. Evol. Microbiol.">
        <title>The Global Catalogue of Microorganisms (GCM) 10K type strain sequencing project: providing services to taxonomists for standard genome sequencing and annotation.</title>
        <authorList>
            <consortium name="The Broad Institute Genomics Platform"/>
            <consortium name="The Broad Institute Genome Sequencing Center for Infectious Disease"/>
            <person name="Wu L."/>
            <person name="Ma J."/>
        </authorList>
    </citation>
    <scope>NUCLEOTIDE SEQUENCE [LARGE SCALE GENOMIC DNA]</scope>
    <source>
        <strain evidence="15">JCM 17664</strain>
    </source>
</reference>
<dbReference type="RefSeq" id="WP_344981419.1">
    <property type="nucleotide sequence ID" value="NZ_BAABFN010000022.1"/>
</dbReference>
<comment type="similarity">
    <text evidence="2 11 12">Belongs to the thiolase-like superfamily. Beta-ketoacyl-ACP synthases family.</text>
</comment>
<dbReference type="InterPro" id="IPR017568">
    <property type="entry name" value="3-oxoacyl-ACP_synth-2"/>
</dbReference>
<dbReference type="PANTHER" id="PTHR11712">
    <property type="entry name" value="POLYKETIDE SYNTHASE-RELATED"/>
    <property type="match status" value="1"/>
</dbReference>
<proteinExistence type="inferred from homology"/>
<organism evidence="14 15">
    <name type="scientific">Compostibacter hankyongensis</name>
    <dbReference type="NCBI Taxonomy" id="1007089"/>
    <lineage>
        <taxon>Bacteria</taxon>
        <taxon>Pseudomonadati</taxon>
        <taxon>Bacteroidota</taxon>
        <taxon>Chitinophagia</taxon>
        <taxon>Chitinophagales</taxon>
        <taxon>Chitinophagaceae</taxon>
        <taxon>Compostibacter</taxon>
    </lineage>
</organism>